<protein>
    <submittedName>
        <fullName evidence="1">Uncharacterized protein</fullName>
    </submittedName>
</protein>
<proteinExistence type="predicted"/>
<reference evidence="1" key="2">
    <citation type="journal article" date="2015" name="Data Brief">
        <title>Shoot transcriptome of the giant reed, Arundo donax.</title>
        <authorList>
            <person name="Barrero R.A."/>
            <person name="Guerrero F.D."/>
            <person name="Moolhuijzen P."/>
            <person name="Goolsby J.A."/>
            <person name="Tidwell J."/>
            <person name="Bellgard S.E."/>
            <person name="Bellgard M.I."/>
        </authorList>
    </citation>
    <scope>NUCLEOTIDE SEQUENCE</scope>
    <source>
        <tissue evidence="1">Shoot tissue taken approximately 20 cm above the soil surface</tissue>
    </source>
</reference>
<sequence length="41" mass="4785">MLLIFSCISGFFCFYVFPLILVQSNVGTEFENWEYKVAISK</sequence>
<accession>A0A0A8Z882</accession>
<dbReference type="AlphaFoldDB" id="A0A0A8Z882"/>
<evidence type="ECO:0000313" key="1">
    <source>
        <dbReference type="EMBL" id="JAD33898.1"/>
    </source>
</evidence>
<reference evidence="1" key="1">
    <citation type="submission" date="2014-09" db="EMBL/GenBank/DDBJ databases">
        <authorList>
            <person name="Magalhaes I.L.F."/>
            <person name="Oliveira U."/>
            <person name="Santos F.R."/>
            <person name="Vidigal T.H.D.A."/>
            <person name="Brescovit A.D."/>
            <person name="Santos A.J."/>
        </authorList>
    </citation>
    <scope>NUCLEOTIDE SEQUENCE</scope>
    <source>
        <tissue evidence="1">Shoot tissue taken approximately 20 cm above the soil surface</tissue>
    </source>
</reference>
<organism evidence="1">
    <name type="scientific">Arundo donax</name>
    <name type="common">Giant reed</name>
    <name type="synonym">Donax arundinaceus</name>
    <dbReference type="NCBI Taxonomy" id="35708"/>
    <lineage>
        <taxon>Eukaryota</taxon>
        <taxon>Viridiplantae</taxon>
        <taxon>Streptophyta</taxon>
        <taxon>Embryophyta</taxon>
        <taxon>Tracheophyta</taxon>
        <taxon>Spermatophyta</taxon>
        <taxon>Magnoliopsida</taxon>
        <taxon>Liliopsida</taxon>
        <taxon>Poales</taxon>
        <taxon>Poaceae</taxon>
        <taxon>PACMAD clade</taxon>
        <taxon>Arundinoideae</taxon>
        <taxon>Arundineae</taxon>
        <taxon>Arundo</taxon>
    </lineage>
</organism>
<dbReference type="EMBL" id="GBRH01263997">
    <property type="protein sequence ID" value="JAD33898.1"/>
    <property type="molecule type" value="Transcribed_RNA"/>
</dbReference>
<name>A0A0A8Z882_ARUDO</name>